<protein>
    <recommendedName>
        <fullName evidence="7">C3H1-type domain-containing protein</fullName>
    </recommendedName>
</protein>
<feature type="domain" description="C3H1-type" evidence="7">
    <location>
        <begin position="101"/>
        <end position="128"/>
    </location>
</feature>
<dbReference type="InterPro" id="IPR000571">
    <property type="entry name" value="Znf_CCCH"/>
</dbReference>
<accession>A0A811JUH3</accession>
<dbReference type="GO" id="GO:0008270">
    <property type="term" value="F:zinc ion binding"/>
    <property type="evidence" value="ECO:0007669"/>
    <property type="project" value="UniProtKB-KW"/>
</dbReference>
<dbReference type="Proteomes" id="UP000614601">
    <property type="component" value="Unassembled WGS sequence"/>
</dbReference>
<evidence type="ECO:0000256" key="3">
    <source>
        <dbReference type="ARBA" id="ARBA00022771"/>
    </source>
</evidence>
<dbReference type="PROSITE" id="PS50103">
    <property type="entry name" value="ZF_C3H1"/>
    <property type="match status" value="2"/>
</dbReference>
<dbReference type="Gene3D" id="3.30.1370.210">
    <property type="match status" value="2"/>
</dbReference>
<keyword evidence="9" id="KW-1185">Reference proteome</keyword>
<organism evidence="8 9">
    <name type="scientific">Bursaphelenchus okinawaensis</name>
    <dbReference type="NCBI Taxonomy" id="465554"/>
    <lineage>
        <taxon>Eukaryota</taxon>
        <taxon>Metazoa</taxon>
        <taxon>Ecdysozoa</taxon>
        <taxon>Nematoda</taxon>
        <taxon>Chromadorea</taxon>
        <taxon>Rhabditida</taxon>
        <taxon>Tylenchina</taxon>
        <taxon>Tylenchomorpha</taxon>
        <taxon>Aphelenchoidea</taxon>
        <taxon>Aphelenchoididae</taxon>
        <taxon>Bursaphelenchus</taxon>
    </lineage>
</organism>
<feature type="domain" description="C3H1-type" evidence="7">
    <location>
        <begin position="12"/>
        <end position="39"/>
    </location>
</feature>
<keyword evidence="3 5" id="KW-0863">Zinc-finger</keyword>
<feature type="zinc finger region" description="C3H1-type" evidence="5">
    <location>
        <begin position="101"/>
        <end position="128"/>
    </location>
</feature>
<feature type="zinc finger region" description="C3H1-type" evidence="5">
    <location>
        <begin position="12"/>
        <end position="39"/>
    </location>
</feature>
<dbReference type="GO" id="GO:0043484">
    <property type="term" value="P:regulation of RNA splicing"/>
    <property type="evidence" value="ECO:0007669"/>
    <property type="project" value="TreeGrafter"/>
</dbReference>
<feature type="coiled-coil region" evidence="6">
    <location>
        <begin position="188"/>
        <end position="222"/>
    </location>
</feature>
<evidence type="ECO:0000256" key="5">
    <source>
        <dbReference type="PROSITE-ProRule" id="PRU00723"/>
    </source>
</evidence>
<evidence type="ECO:0000313" key="8">
    <source>
        <dbReference type="EMBL" id="CAD5207143.1"/>
    </source>
</evidence>
<dbReference type="SMART" id="SM00356">
    <property type="entry name" value="ZnF_C3H1"/>
    <property type="match status" value="3"/>
</dbReference>
<dbReference type="InterPro" id="IPR036855">
    <property type="entry name" value="Znf_CCCH_sf"/>
</dbReference>
<dbReference type="PANTHER" id="PTHR12675">
    <property type="entry name" value="MUSCLEBLIND-LIKE PROTEIN"/>
    <property type="match status" value="1"/>
</dbReference>
<reference evidence="8" key="1">
    <citation type="submission" date="2020-09" db="EMBL/GenBank/DDBJ databases">
        <authorList>
            <person name="Kikuchi T."/>
        </authorList>
    </citation>
    <scope>NUCLEOTIDE SEQUENCE</scope>
    <source>
        <strain evidence="8">SH1</strain>
    </source>
</reference>
<evidence type="ECO:0000313" key="9">
    <source>
        <dbReference type="Proteomes" id="UP000614601"/>
    </source>
</evidence>
<dbReference type="EMBL" id="CAJFDH010000001">
    <property type="protein sequence ID" value="CAD5207143.1"/>
    <property type="molecule type" value="Genomic_DNA"/>
</dbReference>
<dbReference type="Proteomes" id="UP000783686">
    <property type="component" value="Unassembled WGS sequence"/>
</dbReference>
<keyword evidence="6" id="KW-0175">Coiled coil</keyword>
<gene>
    <name evidence="8" type="ORF">BOKJ2_LOCUS1827</name>
</gene>
<proteinExistence type="predicted"/>
<dbReference type="OrthoDB" id="250836at2759"/>
<comment type="caution">
    <text evidence="8">The sequence shown here is derived from an EMBL/GenBank/DDBJ whole genome shotgun (WGS) entry which is preliminary data.</text>
</comment>
<keyword evidence="4 5" id="KW-0862">Zinc</keyword>
<dbReference type="AlphaFoldDB" id="A0A811JUH3"/>
<sequence length="267" mass="30555">MVKDDEQNGQEEDRKDVCRDFLNKVCNRGTRCKYYHPRGDDEDRNGDDFQFCIDYQNQGCYRASCRFVHAPQEEIERYRLNGDISNLLARAIAAVTKADNIQGIPFCKEFQTNRCSRGPRCRYWHVNVDMEREFRNNQPLGASAREYRHPLPQPLIPPAAAARRRPAMDEYAGAAKRPAFMPPTPYAAHDLERENADLKAQVERLQLDLQRERDRCDALLATISQSTAAAAQAAVVSPQQSYHDPYAMPTRAAHYAQKQAGWYGSQN</sequence>
<dbReference type="PANTHER" id="PTHR12675:SF6">
    <property type="entry name" value="ZINC FINGER CCCH DOMAIN-CONTAINING PROTEIN 10"/>
    <property type="match status" value="1"/>
</dbReference>
<keyword evidence="1 5" id="KW-0479">Metal-binding</keyword>
<evidence type="ECO:0000256" key="4">
    <source>
        <dbReference type="ARBA" id="ARBA00022833"/>
    </source>
</evidence>
<dbReference type="GO" id="GO:0003723">
    <property type="term" value="F:RNA binding"/>
    <property type="evidence" value="ECO:0007669"/>
    <property type="project" value="TreeGrafter"/>
</dbReference>
<name>A0A811JUH3_9BILA</name>
<dbReference type="SUPFAM" id="SSF90229">
    <property type="entry name" value="CCCH zinc finger"/>
    <property type="match status" value="1"/>
</dbReference>
<evidence type="ECO:0000256" key="6">
    <source>
        <dbReference type="SAM" id="Coils"/>
    </source>
</evidence>
<evidence type="ECO:0000256" key="1">
    <source>
        <dbReference type="ARBA" id="ARBA00022723"/>
    </source>
</evidence>
<keyword evidence="2" id="KW-0677">Repeat</keyword>
<dbReference type="Pfam" id="PF00642">
    <property type="entry name" value="zf-CCCH"/>
    <property type="match status" value="1"/>
</dbReference>
<evidence type="ECO:0000256" key="2">
    <source>
        <dbReference type="ARBA" id="ARBA00022737"/>
    </source>
</evidence>
<evidence type="ECO:0000259" key="7">
    <source>
        <dbReference type="PROSITE" id="PS50103"/>
    </source>
</evidence>
<dbReference type="EMBL" id="CAJFCW020000001">
    <property type="protein sequence ID" value="CAG9084508.1"/>
    <property type="molecule type" value="Genomic_DNA"/>
</dbReference>